<feature type="region of interest" description="Disordered" evidence="2">
    <location>
        <begin position="696"/>
        <end position="720"/>
    </location>
</feature>
<keyword evidence="4" id="KW-1185">Reference proteome</keyword>
<feature type="coiled-coil region" evidence="1">
    <location>
        <begin position="276"/>
        <end position="310"/>
    </location>
</feature>
<proteinExistence type="predicted"/>
<dbReference type="EMBL" id="JANAWD010000221">
    <property type="protein sequence ID" value="KAJ3483617.1"/>
    <property type="molecule type" value="Genomic_DNA"/>
</dbReference>
<dbReference type="AlphaFoldDB" id="A0AAD5V3U8"/>
<dbReference type="PANTHER" id="PTHR45615:SF80">
    <property type="entry name" value="GRIP DOMAIN-CONTAINING PROTEIN"/>
    <property type="match status" value="1"/>
</dbReference>
<sequence length="777" mass="84941">MPKPGFLTFKDKVEAAIASKTTEAHPNSPLGKALESAKEAQLRADHLESELTKTQAEANRKTAIIQDLESKVSAAQSRVTSLTDDFSRALANELDAFQRTQDTQYLLDEVRSSLKEASAELDRVKVTLHDEQVAHRALAETTSREIEELRTQLGSASDELEIMSGALEMAKQDGLELQSGISSLREQLSVQEARIAQLEEDLENMRCENEMLENERDDALGRLSVAQGELGSTKGMLSSETRKKEILYHVASTVEEDRFKLQIQLLEKVEHLSQVQGELEATKAQATADNENYQELLANKEDRLARAEMKLFDAQYGFRQQLSDYNKRTAQGFRHRDAEIGELRGELATVRSQLGNARAERLQARNELREVKEDNEDLNKLVNQASEALQTLRDEQSVAESEFERVREGLEREVVGLRDALDAKTCEHQQALADATAFQDQVRSLQDENASLRALLAEKDTALSDAQTRLAEAQDTLKAAEDNASARIIALNDEIATFQDIVADLDDALFDTDSELTDSRVALAAANDTIALLTSQLGETGTALTDVLIDSVGTPDTLNAAHGELDTPKDALPESDSTLVEAKAELAPLRDSTQAHEDISSDLEDELVTSLTESELAVTQMLDELMEADGELSSRVAVLEVTGANGHEHEAATPILDVSNSVSTTPARSSPFFDITNGITSTPPLSVLRKKLRSKAGKTLSEAPQNAQPSTTTTTRMRSSSSAPSFIISSLSISFSPVLESSPTFVDHSASVRFLDELMIGKKEVCEGAMVAGVDCL</sequence>
<gene>
    <name evidence="3" type="ORF">NLI96_g6198</name>
</gene>
<feature type="coiled-coil region" evidence="1">
    <location>
        <begin position="340"/>
        <end position="483"/>
    </location>
</feature>
<protein>
    <submittedName>
        <fullName evidence="3">Uncharacterized protein</fullName>
    </submittedName>
</protein>
<evidence type="ECO:0000256" key="1">
    <source>
        <dbReference type="SAM" id="Coils"/>
    </source>
</evidence>
<evidence type="ECO:0000256" key="2">
    <source>
        <dbReference type="SAM" id="MobiDB-lite"/>
    </source>
</evidence>
<feature type="compositionally biased region" description="Polar residues" evidence="2">
    <location>
        <begin position="702"/>
        <end position="718"/>
    </location>
</feature>
<organism evidence="3 4">
    <name type="scientific">Meripilus lineatus</name>
    <dbReference type="NCBI Taxonomy" id="2056292"/>
    <lineage>
        <taxon>Eukaryota</taxon>
        <taxon>Fungi</taxon>
        <taxon>Dikarya</taxon>
        <taxon>Basidiomycota</taxon>
        <taxon>Agaricomycotina</taxon>
        <taxon>Agaricomycetes</taxon>
        <taxon>Polyporales</taxon>
        <taxon>Meripilaceae</taxon>
        <taxon>Meripilus</taxon>
    </lineage>
</organism>
<keyword evidence="1" id="KW-0175">Coiled coil</keyword>
<evidence type="ECO:0000313" key="3">
    <source>
        <dbReference type="EMBL" id="KAJ3483617.1"/>
    </source>
</evidence>
<feature type="coiled-coil region" evidence="1">
    <location>
        <begin position="30"/>
        <end position="229"/>
    </location>
</feature>
<accession>A0AAD5V3U8</accession>
<evidence type="ECO:0000313" key="4">
    <source>
        <dbReference type="Proteomes" id="UP001212997"/>
    </source>
</evidence>
<dbReference type="Proteomes" id="UP001212997">
    <property type="component" value="Unassembled WGS sequence"/>
</dbReference>
<reference evidence="3" key="1">
    <citation type="submission" date="2022-07" db="EMBL/GenBank/DDBJ databases">
        <title>Genome Sequence of Physisporinus lineatus.</title>
        <authorList>
            <person name="Buettner E."/>
        </authorList>
    </citation>
    <scope>NUCLEOTIDE SEQUENCE</scope>
    <source>
        <strain evidence="3">VT162</strain>
    </source>
</reference>
<name>A0AAD5V3U8_9APHY</name>
<dbReference type="PANTHER" id="PTHR45615">
    <property type="entry name" value="MYOSIN HEAVY CHAIN, NON-MUSCLE"/>
    <property type="match status" value="1"/>
</dbReference>
<dbReference type="Gene3D" id="1.10.287.1490">
    <property type="match status" value="1"/>
</dbReference>
<comment type="caution">
    <text evidence="3">The sequence shown here is derived from an EMBL/GenBank/DDBJ whole genome shotgun (WGS) entry which is preliminary data.</text>
</comment>